<dbReference type="NCBIfam" id="TIGR03185">
    <property type="entry name" value="DNA_S_dndD"/>
    <property type="match status" value="1"/>
</dbReference>
<feature type="coiled-coil region" evidence="1">
    <location>
        <begin position="207"/>
        <end position="234"/>
    </location>
</feature>
<reference evidence="3" key="1">
    <citation type="submission" date="2018-07" db="EMBL/GenBank/DDBJ databases">
        <authorList>
            <consortium name="GenomeTrakr network: Whole genome sequencing for foodborne pathogen traceback"/>
        </authorList>
    </citation>
    <scope>NUCLEOTIDE SEQUENCE</scope>
    <source>
        <strain evidence="3">CFSAN046216</strain>
    </source>
</reference>
<dbReference type="SUPFAM" id="SSF52540">
    <property type="entry name" value="P-loop containing nucleoside triphosphate hydrolases"/>
    <property type="match status" value="1"/>
</dbReference>
<dbReference type="InterPro" id="IPR017599">
    <property type="entry name" value="DNA_S_DndD"/>
</dbReference>
<keyword evidence="1" id="KW-0175">Coiled coil</keyword>
<dbReference type="GO" id="GO:0006302">
    <property type="term" value="P:double-strand break repair"/>
    <property type="evidence" value="ECO:0007669"/>
    <property type="project" value="InterPro"/>
</dbReference>
<accession>A0A5U4SCN4</accession>
<dbReference type="Gene3D" id="3.40.50.300">
    <property type="entry name" value="P-loop containing nucleotide triphosphate hydrolases"/>
    <property type="match status" value="2"/>
</dbReference>
<dbReference type="AlphaFoldDB" id="A0A5U4SCN4"/>
<name>A0A5U4SCN4_SALER</name>
<protein>
    <submittedName>
        <fullName evidence="3">DNA sulfur modification protein DndD</fullName>
    </submittedName>
</protein>
<gene>
    <name evidence="3" type="primary">dndD</name>
    <name evidence="3" type="ORF">A0212_16665</name>
</gene>
<comment type="caution">
    <text evidence="3">The sequence shown here is derived from an EMBL/GenBank/DDBJ whole genome shotgun (WGS) entry which is preliminary data.</text>
</comment>
<dbReference type="Pfam" id="PF13476">
    <property type="entry name" value="AAA_23"/>
    <property type="match status" value="1"/>
</dbReference>
<dbReference type="InterPro" id="IPR027417">
    <property type="entry name" value="P-loop_NTPase"/>
</dbReference>
<sequence>MIITKLVMRNFRVFRGEHTIDLEPEKETGRPLILIGGLNGSGKTSILTAIRLALYGPQAFEDVFTKQSYIERLSSLVHNGKPNEFDDFTHAFVELNFSLIVDGSEVQYCARRSWSRGRGDELLVYENNEIMDGKSPEQLQGFLNELIPVGVGDLFFFDGEKIATLAEDETGSILRIAMQRLLGLDVISRLKNDLNTYAKNDQKNKLNLVTQEQINKLEARKDELVRSAIEKRTQAVEFLNGIEAHINGLRKYEALLTAQGKVFADSKVTEEAKLKILKAEKEYTEKLLRNTLDSYFPLVLAPNTFKQLFNQLEVEKEIIKARAFKAGLDDFLGKISNELAIRSSTTLKIATETIQDKLVEFLASQPCGDILLDVSEREASILHHAVYSLSTKQKEEKNKLCERLKEIENAILQADENIRRAPEEAHLSNTFKAIRDYDKAIQIATEKFKELQSEAKAALNEAMECIREQQRLHDKVKNKVTLENASRYVASILPLLDEYSKKLTQKRIHEVEQEFSRVYKKLARKGDLNLRAKIDAVTFNVNLQDEDGRIIDRSLLSAGEKQIYAVTMLEALGNVSGKLLPIIIDTPLGRLDSHHRDKLVENYIPDASHQVIILSTDTEIDERYYKNYLCDCISKSYLICYSPINQSSVIKNGYFW</sequence>
<dbReference type="InterPro" id="IPR038729">
    <property type="entry name" value="Rad50/SbcC_AAA"/>
</dbReference>
<feature type="coiled-coil region" evidence="1">
    <location>
        <begin position="390"/>
        <end position="468"/>
    </location>
</feature>
<evidence type="ECO:0000313" key="3">
    <source>
        <dbReference type="EMBL" id="EBQ1675331.1"/>
    </source>
</evidence>
<feature type="domain" description="Rad50/SbcC-type AAA" evidence="2">
    <location>
        <begin position="5"/>
        <end position="221"/>
    </location>
</feature>
<evidence type="ECO:0000256" key="1">
    <source>
        <dbReference type="SAM" id="Coils"/>
    </source>
</evidence>
<dbReference type="EMBL" id="AAGOCO010000014">
    <property type="protein sequence ID" value="EBQ1675331.1"/>
    <property type="molecule type" value="Genomic_DNA"/>
</dbReference>
<dbReference type="GO" id="GO:0016887">
    <property type="term" value="F:ATP hydrolysis activity"/>
    <property type="evidence" value="ECO:0007669"/>
    <property type="project" value="InterPro"/>
</dbReference>
<dbReference type="PANTHER" id="PTHR32114:SF2">
    <property type="entry name" value="ABC TRANSPORTER ABCH.3"/>
    <property type="match status" value="1"/>
</dbReference>
<dbReference type="PANTHER" id="PTHR32114">
    <property type="entry name" value="ABC TRANSPORTER ABCH.3"/>
    <property type="match status" value="1"/>
</dbReference>
<evidence type="ECO:0000259" key="2">
    <source>
        <dbReference type="Pfam" id="PF13476"/>
    </source>
</evidence>
<organism evidence="3">
    <name type="scientific">Salmonella enterica</name>
    <name type="common">Salmonella choleraesuis</name>
    <dbReference type="NCBI Taxonomy" id="28901"/>
    <lineage>
        <taxon>Bacteria</taxon>
        <taxon>Pseudomonadati</taxon>
        <taxon>Pseudomonadota</taxon>
        <taxon>Gammaproteobacteria</taxon>
        <taxon>Enterobacterales</taxon>
        <taxon>Enterobacteriaceae</taxon>
        <taxon>Salmonella</taxon>
    </lineage>
</organism>
<proteinExistence type="predicted"/>